<protein>
    <recommendedName>
        <fullName evidence="3">Resolvase HTH domain-containing protein</fullName>
    </recommendedName>
</protein>
<sequence>MAGKPSTPESILQRVRDLRSRGVGLKQIEAEVGCSRYTVRKALEGEAFLDRERERVREADAARAAQRAADPVYKAYQAEYGARPERKEQVRRKMAEIRAVRRKGGKNVDA</sequence>
<dbReference type="AlphaFoldDB" id="A0A5S9R7X8"/>
<dbReference type="RefSeq" id="WP_159602624.1">
    <property type="nucleotide sequence ID" value="NZ_CACSAS010000048.1"/>
</dbReference>
<dbReference type="Proteomes" id="UP000433050">
    <property type="component" value="Unassembled WGS sequence"/>
</dbReference>
<proteinExistence type="predicted"/>
<evidence type="ECO:0000313" key="1">
    <source>
        <dbReference type="EMBL" id="CAA0130290.1"/>
    </source>
</evidence>
<organism evidence="1 2">
    <name type="scientific">Starkeya nomas</name>
    <dbReference type="NCBI Taxonomy" id="2666134"/>
    <lineage>
        <taxon>Bacteria</taxon>
        <taxon>Pseudomonadati</taxon>
        <taxon>Pseudomonadota</taxon>
        <taxon>Alphaproteobacteria</taxon>
        <taxon>Hyphomicrobiales</taxon>
        <taxon>Xanthobacteraceae</taxon>
        <taxon>Starkeya</taxon>
    </lineage>
</organism>
<gene>
    <name evidence="1" type="ORF">STARVERO_04593</name>
</gene>
<keyword evidence="2" id="KW-1185">Reference proteome</keyword>
<accession>A0A5S9R7X8</accession>
<evidence type="ECO:0000313" key="2">
    <source>
        <dbReference type="Proteomes" id="UP000433050"/>
    </source>
</evidence>
<name>A0A5S9R7X8_9HYPH</name>
<dbReference type="EMBL" id="CACSAS010000048">
    <property type="protein sequence ID" value="CAA0130290.1"/>
    <property type="molecule type" value="Genomic_DNA"/>
</dbReference>
<reference evidence="1 2" key="1">
    <citation type="submission" date="2019-12" db="EMBL/GenBank/DDBJ databases">
        <authorList>
            <person name="Reyes-Prieto M."/>
        </authorList>
    </citation>
    <scope>NUCLEOTIDE SEQUENCE [LARGE SCALE GENOMIC DNA]</scope>
    <source>
        <strain evidence="1">HF14-78462</strain>
    </source>
</reference>
<evidence type="ECO:0008006" key="3">
    <source>
        <dbReference type="Google" id="ProtNLM"/>
    </source>
</evidence>